<dbReference type="STRING" id="13035.Dacsa_3181"/>
<dbReference type="AlphaFoldDB" id="K9YZI4"/>
<feature type="transmembrane region" description="Helical" evidence="1">
    <location>
        <begin position="73"/>
        <end position="93"/>
    </location>
</feature>
<gene>
    <name evidence="2" type="ORF">Dacsa_3181</name>
</gene>
<dbReference type="KEGG" id="dsl:Dacsa_3181"/>
<evidence type="ECO:0000313" key="2">
    <source>
        <dbReference type="EMBL" id="AFZ51705.1"/>
    </source>
</evidence>
<keyword evidence="1" id="KW-0472">Membrane</keyword>
<feature type="transmembrane region" description="Helical" evidence="1">
    <location>
        <begin position="12"/>
        <end position="35"/>
    </location>
</feature>
<sequence length="105" mass="11998">MLHLFEFSRQYCVTICGFLIPTNLLFTSITLLLLVRQFSTVNLRWNATLGLVSACLMFFHVLTWLMVGVVMTPTYILLSLGFTCFSINCYAFFAPIQFRKILGIA</sequence>
<name>K9YZI4_DACS8</name>
<dbReference type="OrthoDB" id="514266at2"/>
<keyword evidence="1" id="KW-1133">Transmembrane helix</keyword>
<feature type="transmembrane region" description="Helical" evidence="1">
    <location>
        <begin position="47"/>
        <end position="67"/>
    </location>
</feature>
<evidence type="ECO:0000313" key="3">
    <source>
        <dbReference type="Proteomes" id="UP000010482"/>
    </source>
</evidence>
<reference evidence="2" key="1">
    <citation type="submission" date="2012-04" db="EMBL/GenBank/DDBJ databases">
        <title>Finished genome of Dactylococcopsis salina PCC 8305.</title>
        <authorList>
            <consortium name="US DOE Joint Genome Institute"/>
            <person name="Gugger M."/>
            <person name="Coursin T."/>
            <person name="Rippka R."/>
            <person name="Tandeau De Marsac N."/>
            <person name="Huntemann M."/>
            <person name="Wei C.-L."/>
            <person name="Han J."/>
            <person name="Detter J.C."/>
            <person name="Han C."/>
            <person name="Tapia R."/>
            <person name="Daligault H."/>
            <person name="Chen A."/>
            <person name="Krypides N."/>
            <person name="Mavromatis K."/>
            <person name="Markowitz V."/>
            <person name="Szeto E."/>
            <person name="Ivanova N."/>
            <person name="Ovchinnikova G."/>
            <person name="Pagani I."/>
            <person name="Pati A."/>
            <person name="Goodwin L."/>
            <person name="Peters L."/>
            <person name="Pitluck S."/>
            <person name="Woyke T."/>
            <person name="Kerfeld C."/>
        </authorList>
    </citation>
    <scope>NUCLEOTIDE SEQUENCE [LARGE SCALE GENOMIC DNA]</scope>
    <source>
        <strain evidence="2">PCC 8305</strain>
    </source>
</reference>
<keyword evidence="3" id="KW-1185">Reference proteome</keyword>
<dbReference type="RefSeq" id="WP_015230682.1">
    <property type="nucleotide sequence ID" value="NC_019780.1"/>
</dbReference>
<dbReference type="HOGENOM" id="CLU_143510_1_0_3"/>
<dbReference type="Proteomes" id="UP000010482">
    <property type="component" value="Chromosome"/>
</dbReference>
<organism evidence="2 3">
    <name type="scientific">Dactylococcopsis salina (strain PCC 8305)</name>
    <name type="common">Myxobactron salinum</name>
    <dbReference type="NCBI Taxonomy" id="13035"/>
    <lineage>
        <taxon>Bacteria</taxon>
        <taxon>Bacillati</taxon>
        <taxon>Cyanobacteriota</taxon>
        <taxon>Cyanophyceae</taxon>
        <taxon>Nodosilineales</taxon>
        <taxon>Cymatolegaceae</taxon>
        <taxon>Dactylococcopsis</taxon>
    </lineage>
</organism>
<protein>
    <submittedName>
        <fullName evidence="2">Uncharacterized protein</fullName>
    </submittedName>
</protein>
<dbReference type="eggNOG" id="ENOG50332IM">
    <property type="taxonomic scope" value="Bacteria"/>
</dbReference>
<evidence type="ECO:0000256" key="1">
    <source>
        <dbReference type="SAM" id="Phobius"/>
    </source>
</evidence>
<keyword evidence="1" id="KW-0812">Transmembrane</keyword>
<dbReference type="EMBL" id="CP003944">
    <property type="protein sequence ID" value="AFZ51705.1"/>
    <property type="molecule type" value="Genomic_DNA"/>
</dbReference>
<accession>K9YZI4</accession>
<proteinExistence type="predicted"/>